<dbReference type="Gene3D" id="2.10.109.10">
    <property type="entry name" value="Umud Fragment, subunit A"/>
    <property type="match status" value="1"/>
</dbReference>
<dbReference type="InterPro" id="IPR014139">
    <property type="entry name" value="Peptidase_S26C_TraF"/>
</dbReference>
<dbReference type="InterPro" id="IPR036286">
    <property type="entry name" value="LexA/Signal_pep-like_sf"/>
</dbReference>
<dbReference type="Pfam" id="PF10502">
    <property type="entry name" value="Peptidase_S26"/>
    <property type="match status" value="1"/>
</dbReference>
<organism evidence="7 8">
    <name type="scientific">Vibrio jasicida</name>
    <dbReference type="NCBI Taxonomy" id="766224"/>
    <lineage>
        <taxon>Bacteria</taxon>
        <taxon>Pseudomonadati</taxon>
        <taxon>Pseudomonadota</taxon>
        <taxon>Gammaproteobacteria</taxon>
        <taxon>Vibrionales</taxon>
        <taxon>Vibrionaceae</taxon>
        <taxon>Vibrio</taxon>
    </lineage>
</organism>
<reference evidence="7 8" key="1">
    <citation type="submission" date="2024-10" db="EMBL/GenBank/DDBJ databases">
        <authorList>
            <person name="Yibar A."/>
            <person name="Saticioglu I.B."/>
            <person name="Duman M."/>
            <person name="Ajmi N."/>
            <person name="Gurler F."/>
            <person name="Ay H."/>
            <person name="Onuk E."/>
            <person name="Guler S."/>
            <person name="Romalde J.L."/>
        </authorList>
    </citation>
    <scope>NUCLEOTIDE SEQUENCE [LARGE SCALE GENOMIC DNA]</scope>
    <source>
        <strain evidence="7 8">1-TCBS-A</strain>
    </source>
</reference>
<evidence type="ECO:0000256" key="3">
    <source>
        <dbReference type="ARBA" id="ARBA00022729"/>
    </source>
</evidence>
<accession>A0ABW7JHG1</accession>
<dbReference type="Proteomes" id="UP001607221">
    <property type="component" value="Unassembled WGS sequence"/>
</dbReference>
<dbReference type="EMBL" id="JBIHSE010000005">
    <property type="protein sequence ID" value="MFH0274995.1"/>
    <property type="molecule type" value="Genomic_DNA"/>
</dbReference>
<dbReference type="NCBIfam" id="TIGR02771">
    <property type="entry name" value="TraF_Ti"/>
    <property type="match status" value="1"/>
</dbReference>
<gene>
    <name evidence="7" type="primary">traF</name>
    <name evidence="7" type="ORF">ACGRHZ_27375</name>
</gene>
<evidence type="ECO:0000256" key="5">
    <source>
        <dbReference type="ARBA" id="ARBA00022971"/>
    </source>
</evidence>
<keyword evidence="4" id="KW-0574">Periplasm</keyword>
<dbReference type="RefSeq" id="WP_038888816.1">
    <property type="nucleotide sequence ID" value="NZ_JBIHSE010000005.1"/>
</dbReference>
<comment type="caution">
    <text evidence="7">The sequence shown here is derived from an EMBL/GenBank/DDBJ whole genome shotgun (WGS) entry which is preliminary data.</text>
</comment>
<evidence type="ECO:0000259" key="6">
    <source>
        <dbReference type="Pfam" id="PF10502"/>
    </source>
</evidence>
<keyword evidence="8" id="KW-1185">Reference proteome</keyword>
<evidence type="ECO:0000256" key="1">
    <source>
        <dbReference type="ARBA" id="ARBA00004418"/>
    </source>
</evidence>
<evidence type="ECO:0000313" key="8">
    <source>
        <dbReference type="Proteomes" id="UP001607221"/>
    </source>
</evidence>
<evidence type="ECO:0000313" key="7">
    <source>
        <dbReference type="EMBL" id="MFH0274995.1"/>
    </source>
</evidence>
<protein>
    <submittedName>
        <fullName evidence="7">Conjugative transfer signal peptidase TraF</fullName>
    </submittedName>
</protein>
<sequence length="170" mass="18367">MKTNVFLTTFIGLSLVYILGFRINLTSSYPLGVYQITTSPPYQRGELVSFCPPSGNAINLALERGYVKHGTCSSGSTPLIKKIMATQGDTITFDSVISINGEALTQYPIHAADSLHRTLPKPQDLTLNKGEVLLLSDFAPFDSFDGRYFGAVSTEAILGRATPILTFKGG</sequence>
<evidence type="ECO:0000256" key="4">
    <source>
        <dbReference type="ARBA" id="ARBA00022764"/>
    </source>
</evidence>
<dbReference type="InterPro" id="IPR019533">
    <property type="entry name" value="Peptidase_S26"/>
</dbReference>
<keyword evidence="3" id="KW-0732">Signal</keyword>
<comment type="similarity">
    <text evidence="2">Belongs to the peptidase S26C family.</text>
</comment>
<name>A0ABW7JHG1_9VIBR</name>
<feature type="domain" description="Peptidase S26" evidence="6">
    <location>
        <begin position="40"/>
        <end position="162"/>
    </location>
</feature>
<proteinExistence type="inferred from homology"/>
<comment type="subcellular location">
    <subcellularLocation>
        <location evidence="1">Periplasm</location>
    </subcellularLocation>
</comment>
<evidence type="ECO:0000256" key="2">
    <source>
        <dbReference type="ARBA" id="ARBA00005849"/>
    </source>
</evidence>
<keyword evidence="5" id="KW-0184">Conjugation</keyword>
<dbReference type="SUPFAM" id="SSF51306">
    <property type="entry name" value="LexA/Signal peptidase"/>
    <property type="match status" value="1"/>
</dbReference>